<evidence type="ECO:0000256" key="8">
    <source>
        <dbReference type="ARBA" id="ARBA00038436"/>
    </source>
</evidence>
<evidence type="ECO:0000256" key="7">
    <source>
        <dbReference type="ARBA" id="ARBA00023136"/>
    </source>
</evidence>
<keyword evidence="12" id="KW-1185">Reference proteome</keyword>
<gene>
    <name evidence="11" type="ORF">HUG20_02360</name>
</gene>
<dbReference type="Pfam" id="PF04290">
    <property type="entry name" value="DctQ"/>
    <property type="match status" value="1"/>
</dbReference>
<feature type="transmembrane region" description="Helical" evidence="9">
    <location>
        <begin position="47"/>
        <end position="64"/>
    </location>
</feature>
<evidence type="ECO:0000256" key="9">
    <source>
        <dbReference type="SAM" id="Phobius"/>
    </source>
</evidence>
<dbReference type="Proteomes" id="UP000595349">
    <property type="component" value="Chromosome"/>
</dbReference>
<feature type="transmembrane region" description="Helical" evidence="9">
    <location>
        <begin position="127"/>
        <end position="150"/>
    </location>
</feature>
<keyword evidence="3" id="KW-1003">Cell membrane</keyword>
<dbReference type="InterPro" id="IPR055348">
    <property type="entry name" value="DctQ"/>
</dbReference>
<evidence type="ECO:0000256" key="2">
    <source>
        <dbReference type="ARBA" id="ARBA00022448"/>
    </source>
</evidence>
<feature type="transmembrane region" description="Helical" evidence="9">
    <location>
        <begin position="84"/>
        <end position="107"/>
    </location>
</feature>
<name>A0A7T6Z8F4_9BACI</name>
<evidence type="ECO:0000256" key="3">
    <source>
        <dbReference type="ARBA" id="ARBA00022475"/>
    </source>
</evidence>
<proteinExistence type="inferred from homology"/>
<evidence type="ECO:0000259" key="10">
    <source>
        <dbReference type="Pfam" id="PF04290"/>
    </source>
</evidence>
<evidence type="ECO:0000256" key="5">
    <source>
        <dbReference type="ARBA" id="ARBA00022692"/>
    </source>
</evidence>
<dbReference type="KEGG" id="scib:HUG20_02360"/>
<sequence length="166" mass="19248">MKAIIRATEKIESFICLIALAGMIVIVIANVFFRYMLNNAIPWTEEVSLMLFVWLTFVGVSYVMKKNDGHVSIDYFVRKASTKWFYHLQTARVIIIAVILLTVFIIWGSQLTLQTEWFATPNLGISYFWIYIAVPLGGLFAFFFLLQVLITRDQSYIQQEEEKNSL</sequence>
<keyword evidence="5 9" id="KW-0812">Transmembrane</keyword>
<dbReference type="AlphaFoldDB" id="A0A7T6Z8F4"/>
<protein>
    <submittedName>
        <fullName evidence="11">TRAP transporter small permease</fullName>
    </submittedName>
</protein>
<organism evidence="11 12">
    <name type="scientific">Salicibibacter cibi</name>
    <dbReference type="NCBI Taxonomy" id="2743001"/>
    <lineage>
        <taxon>Bacteria</taxon>
        <taxon>Bacillati</taxon>
        <taxon>Bacillota</taxon>
        <taxon>Bacilli</taxon>
        <taxon>Bacillales</taxon>
        <taxon>Bacillaceae</taxon>
        <taxon>Salicibibacter</taxon>
    </lineage>
</organism>
<dbReference type="EMBL" id="CP054706">
    <property type="protein sequence ID" value="QQK78856.1"/>
    <property type="molecule type" value="Genomic_DNA"/>
</dbReference>
<keyword evidence="6 9" id="KW-1133">Transmembrane helix</keyword>
<keyword evidence="2" id="KW-0813">Transport</keyword>
<feature type="transmembrane region" description="Helical" evidence="9">
    <location>
        <begin position="12"/>
        <end position="35"/>
    </location>
</feature>
<comment type="subcellular location">
    <subcellularLocation>
        <location evidence="1">Cell inner membrane</location>
        <topology evidence="1">Multi-pass membrane protein</topology>
    </subcellularLocation>
</comment>
<dbReference type="GO" id="GO:0022857">
    <property type="term" value="F:transmembrane transporter activity"/>
    <property type="evidence" value="ECO:0007669"/>
    <property type="project" value="TreeGrafter"/>
</dbReference>
<evidence type="ECO:0000256" key="4">
    <source>
        <dbReference type="ARBA" id="ARBA00022519"/>
    </source>
</evidence>
<dbReference type="RefSeq" id="WP_200087625.1">
    <property type="nucleotide sequence ID" value="NZ_CP054706.1"/>
</dbReference>
<accession>A0A7T6Z8F4</accession>
<dbReference type="PANTHER" id="PTHR35011:SF2">
    <property type="entry name" value="2,3-DIKETO-L-GULONATE TRAP TRANSPORTER SMALL PERMEASE PROTEIN YIAM"/>
    <property type="match status" value="1"/>
</dbReference>
<keyword evidence="7 9" id="KW-0472">Membrane</keyword>
<evidence type="ECO:0000256" key="6">
    <source>
        <dbReference type="ARBA" id="ARBA00022989"/>
    </source>
</evidence>
<dbReference type="PANTHER" id="PTHR35011">
    <property type="entry name" value="2,3-DIKETO-L-GULONATE TRAP TRANSPORTER SMALL PERMEASE PROTEIN YIAM"/>
    <property type="match status" value="1"/>
</dbReference>
<feature type="domain" description="Tripartite ATP-independent periplasmic transporters DctQ component" evidence="10">
    <location>
        <begin position="23"/>
        <end position="152"/>
    </location>
</feature>
<dbReference type="GO" id="GO:0015740">
    <property type="term" value="P:C4-dicarboxylate transport"/>
    <property type="evidence" value="ECO:0007669"/>
    <property type="project" value="TreeGrafter"/>
</dbReference>
<dbReference type="InterPro" id="IPR007387">
    <property type="entry name" value="TRAP_DctQ"/>
</dbReference>
<dbReference type="GO" id="GO:0005886">
    <property type="term" value="C:plasma membrane"/>
    <property type="evidence" value="ECO:0007669"/>
    <property type="project" value="UniProtKB-SubCell"/>
</dbReference>
<keyword evidence="4" id="KW-0997">Cell inner membrane</keyword>
<evidence type="ECO:0000256" key="1">
    <source>
        <dbReference type="ARBA" id="ARBA00004429"/>
    </source>
</evidence>
<evidence type="ECO:0000313" key="12">
    <source>
        <dbReference type="Proteomes" id="UP000595349"/>
    </source>
</evidence>
<comment type="similarity">
    <text evidence="8">Belongs to the TRAP transporter small permease family.</text>
</comment>
<reference evidence="11 12" key="1">
    <citation type="submission" date="2020-06" db="EMBL/GenBank/DDBJ databases">
        <title>Genomic analysis of Salicibibacter sp. NKC21-4.</title>
        <authorList>
            <person name="Oh Y.J."/>
        </authorList>
    </citation>
    <scope>NUCLEOTIDE SEQUENCE [LARGE SCALE GENOMIC DNA]</scope>
    <source>
        <strain evidence="11 12">NKC21-4</strain>
    </source>
</reference>
<evidence type="ECO:0000313" key="11">
    <source>
        <dbReference type="EMBL" id="QQK78856.1"/>
    </source>
</evidence>